<dbReference type="EMBL" id="WCTR01000010">
    <property type="protein sequence ID" value="KAB4211067.1"/>
    <property type="molecule type" value="Genomic_DNA"/>
</dbReference>
<evidence type="ECO:0000313" key="5">
    <source>
        <dbReference type="EMBL" id="KAB4211067.1"/>
    </source>
</evidence>
<dbReference type="AlphaFoldDB" id="A0A139K982"/>
<name>A0A139K982_BACUN</name>
<evidence type="ECO:0000313" key="7">
    <source>
        <dbReference type="EMBL" id="OKZ34621.1"/>
    </source>
</evidence>
<sequence>MDEGKVIIEAKDSGGVRIALRPAEDGSIWMNIREIADIFNVGGASVERQIKKIFAEGELHEYAVRKDMPIEYAPGKHGWLDYYNLNMIIMLAFRMKSAFCAMFREWITEQLVRRVSEQQIPIVLQISKKQSVN</sequence>
<gene>
    <name evidence="7" type="ORF">BHV79_07845</name>
    <name evidence="8" type="ORF">DXD40_19160</name>
    <name evidence="6" type="ORF">GAP47_17115</name>
    <name evidence="5" type="ORF">GAP55_14450</name>
    <name evidence="1" type="ORF">GAQ56_22620</name>
    <name evidence="2" type="ORF">GAQ70_01910</name>
    <name evidence="3" type="ORF">GAQ72_08030</name>
    <name evidence="4" type="ORF">GAQ75_06950</name>
</gene>
<protein>
    <submittedName>
        <fullName evidence="7">Uncharacterized protein</fullName>
    </submittedName>
</protein>
<organism evidence="7 9">
    <name type="scientific">Bacteroides uniformis</name>
    <dbReference type="NCBI Taxonomy" id="820"/>
    <lineage>
        <taxon>Bacteria</taxon>
        <taxon>Pseudomonadati</taxon>
        <taxon>Bacteroidota</taxon>
        <taxon>Bacteroidia</taxon>
        <taxon>Bacteroidales</taxon>
        <taxon>Bacteroidaceae</taxon>
        <taxon>Bacteroides</taxon>
    </lineage>
</organism>
<dbReference type="Proteomes" id="UP000462376">
    <property type="component" value="Unassembled WGS sequence"/>
</dbReference>
<dbReference type="RefSeq" id="WP_005832617.1">
    <property type="nucleotide sequence ID" value="NZ_CACRTC010000021.1"/>
</dbReference>
<dbReference type="Proteomes" id="UP000260844">
    <property type="component" value="Unassembled WGS sequence"/>
</dbReference>
<comment type="caution">
    <text evidence="7">The sequence shown here is derived from an EMBL/GenBank/DDBJ whole genome shotgun (WGS) entry which is preliminary data.</text>
</comment>
<dbReference type="EMBL" id="QSPV01000029">
    <property type="protein sequence ID" value="RGJ88724.1"/>
    <property type="molecule type" value="Genomic_DNA"/>
</dbReference>
<dbReference type="PANTHER" id="PTHR35810">
    <property type="entry name" value="CYTOPLASMIC PROTEIN-RELATED"/>
    <property type="match status" value="1"/>
</dbReference>
<evidence type="ECO:0000313" key="12">
    <source>
        <dbReference type="Proteomes" id="UP000434462"/>
    </source>
</evidence>
<evidence type="ECO:0000313" key="2">
    <source>
        <dbReference type="EMBL" id="KAB4111144.1"/>
    </source>
</evidence>
<evidence type="ECO:0000313" key="1">
    <source>
        <dbReference type="EMBL" id="KAB4086189.1"/>
    </source>
</evidence>
<evidence type="ECO:0000313" key="4">
    <source>
        <dbReference type="EMBL" id="KAB4126975.1"/>
    </source>
</evidence>
<evidence type="ECO:0000313" key="13">
    <source>
        <dbReference type="Proteomes" id="UP000438773"/>
    </source>
</evidence>
<dbReference type="Proteomes" id="UP000438773">
    <property type="component" value="Unassembled WGS sequence"/>
</dbReference>
<evidence type="ECO:0000313" key="10">
    <source>
        <dbReference type="Proteomes" id="UP000260844"/>
    </source>
</evidence>
<evidence type="ECO:0000313" key="16">
    <source>
        <dbReference type="Proteomes" id="UP000466952"/>
    </source>
</evidence>
<dbReference type="EMBL" id="WCUQ01000003">
    <property type="protein sequence ID" value="KAB4126975.1"/>
    <property type="molecule type" value="Genomic_DNA"/>
</dbReference>
<dbReference type="EMBL" id="MNQU01000190">
    <property type="protein sequence ID" value="OKZ34621.1"/>
    <property type="molecule type" value="Genomic_DNA"/>
</dbReference>
<accession>A0A139K982</accession>
<reference evidence="8 10" key="2">
    <citation type="submission" date="2018-08" db="EMBL/GenBank/DDBJ databases">
        <title>A genome reference for cultivated species of the human gut microbiota.</title>
        <authorList>
            <person name="Zou Y."/>
            <person name="Xue W."/>
            <person name="Luo G."/>
        </authorList>
    </citation>
    <scope>NUCLEOTIDE SEQUENCE [LARGE SCALE GENOMIC DNA]</scope>
    <source>
        <strain evidence="8 10">TM04-30</strain>
    </source>
</reference>
<evidence type="ECO:0000313" key="6">
    <source>
        <dbReference type="EMBL" id="KAB4232494.1"/>
    </source>
</evidence>
<evidence type="ECO:0000313" key="14">
    <source>
        <dbReference type="Proteomes" id="UP000441711"/>
    </source>
</evidence>
<dbReference type="EMBL" id="WCTL01000018">
    <property type="protein sequence ID" value="KAB4232494.1"/>
    <property type="molecule type" value="Genomic_DNA"/>
</dbReference>
<evidence type="ECO:0000313" key="3">
    <source>
        <dbReference type="EMBL" id="KAB4117536.1"/>
    </source>
</evidence>
<dbReference type="Proteomes" id="UP000186549">
    <property type="component" value="Unassembled WGS sequence"/>
</dbReference>
<dbReference type="EMBL" id="WCUR01000018">
    <property type="protein sequence ID" value="KAB4117536.1"/>
    <property type="molecule type" value="Genomic_DNA"/>
</dbReference>
<reference evidence="7 9" key="1">
    <citation type="journal article" date="2016" name="Nat. Biotechnol.">
        <title>Measurement of bacterial replication rates in microbial communities.</title>
        <authorList>
            <person name="Brown C.T."/>
            <person name="Olm M.R."/>
            <person name="Thomas B.C."/>
            <person name="Banfield J.F."/>
        </authorList>
    </citation>
    <scope>NUCLEOTIDE SEQUENCE [LARGE SCALE GENOMIC DNA]</scope>
    <source>
        <strain evidence="7">45_41</strain>
    </source>
</reference>
<dbReference type="EMBL" id="WCUP01000002">
    <property type="protein sequence ID" value="KAB4111144.1"/>
    <property type="molecule type" value="Genomic_DNA"/>
</dbReference>
<dbReference type="Proteomes" id="UP000432488">
    <property type="component" value="Unassembled WGS sequence"/>
</dbReference>
<proteinExistence type="predicted"/>
<dbReference type="PANTHER" id="PTHR35810:SF1">
    <property type="entry name" value="CYTOPLASMIC PROTEIN"/>
    <property type="match status" value="1"/>
</dbReference>
<dbReference type="Proteomes" id="UP000466952">
    <property type="component" value="Unassembled WGS sequence"/>
</dbReference>
<dbReference type="Proteomes" id="UP000441711">
    <property type="component" value="Unassembled WGS sequence"/>
</dbReference>
<evidence type="ECO:0000313" key="11">
    <source>
        <dbReference type="Proteomes" id="UP000432488"/>
    </source>
</evidence>
<evidence type="ECO:0000313" key="9">
    <source>
        <dbReference type="Proteomes" id="UP000186549"/>
    </source>
</evidence>
<evidence type="ECO:0000313" key="15">
    <source>
        <dbReference type="Proteomes" id="UP000462376"/>
    </source>
</evidence>
<dbReference type="EMBL" id="WCUV01000031">
    <property type="protein sequence ID" value="KAB4086189.1"/>
    <property type="molecule type" value="Genomic_DNA"/>
</dbReference>
<evidence type="ECO:0000313" key="8">
    <source>
        <dbReference type="EMBL" id="RGJ88724.1"/>
    </source>
</evidence>
<dbReference type="PATRIC" id="fig|820.27.peg.1733"/>
<reference evidence="11 12" key="3">
    <citation type="journal article" date="2019" name="Nat. Med.">
        <title>A library of human gut bacterial isolates paired with longitudinal multiomics data enables mechanistic microbiome research.</title>
        <authorList>
            <person name="Poyet M."/>
            <person name="Groussin M."/>
            <person name="Gibbons S.M."/>
            <person name="Avila-Pacheco J."/>
            <person name="Jiang X."/>
            <person name="Kearney S.M."/>
            <person name="Perrotta A.R."/>
            <person name="Berdy B."/>
            <person name="Zhao S."/>
            <person name="Lieberman T.D."/>
            <person name="Swanson P.K."/>
            <person name="Smith M."/>
            <person name="Roesemann S."/>
            <person name="Alexander J.E."/>
            <person name="Rich S.A."/>
            <person name="Livny J."/>
            <person name="Vlamakis H."/>
            <person name="Clish C."/>
            <person name="Bullock K."/>
            <person name="Deik A."/>
            <person name="Scott J."/>
            <person name="Pierce K.A."/>
            <person name="Xavier R.J."/>
            <person name="Alm E.J."/>
        </authorList>
    </citation>
    <scope>NUCLEOTIDE SEQUENCE [LARGE SCALE GENOMIC DNA]</scope>
    <source>
        <strain evidence="5 16">BIOML-A11</strain>
        <strain evidence="2 14">BIOML-A36</strain>
        <strain evidence="4 13">BIOML-A37</strain>
        <strain evidence="3 12">BIOML-A38</strain>
        <strain evidence="1 11">BIOML-A42</strain>
        <strain evidence="6 15">BIOML-A5</strain>
    </source>
</reference>
<dbReference type="Proteomes" id="UP000434462">
    <property type="component" value="Unassembled WGS sequence"/>
</dbReference>